<name>A0A2Z6ITD6_9BURK</name>
<geneLocation type="plasmid" evidence="6">
    <name>pPO27</name>
</geneLocation>
<dbReference type="AlphaFoldDB" id="A0A2Z6ITD6"/>
<evidence type="ECO:0000259" key="5">
    <source>
        <dbReference type="PROSITE" id="PS51077"/>
    </source>
</evidence>
<dbReference type="PANTHER" id="PTHR11941">
    <property type="entry name" value="ENOYL-COA HYDRATASE-RELATED"/>
    <property type="match status" value="1"/>
</dbReference>
<dbReference type="EMBL" id="CCEI010000004">
    <property type="protein sequence ID" value="CDS81807.1"/>
    <property type="molecule type" value="Genomic_DNA"/>
</dbReference>
<dbReference type="InterPro" id="IPR018376">
    <property type="entry name" value="Enoyl-CoA_hyd/isom_CS"/>
</dbReference>
<dbReference type="CDD" id="cd06558">
    <property type="entry name" value="crotonase-like"/>
    <property type="match status" value="1"/>
</dbReference>
<evidence type="ECO:0000256" key="4">
    <source>
        <dbReference type="SAM" id="MobiDB-lite"/>
    </source>
</evidence>
<dbReference type="InterPro" id="IPR005471">
    <property type="entry name" value="Tscrpt_reg_IclR_N"/>
</dbReference>
<dbReference type="GO" id="GO:0016829">
    <property type="term" value="F:lyase activity"/>
    <property type="evidence" value="ECO:0007669"/>
    <property type="project" value="UniProtKB-KW"/>
</dbReference>
<proteinExistence type="inferred from homology"/>
<dbReference type="PROSITE" id="PS00166">
    <property type="entry name" value="ENOYL_COA_HYDRATASE"/>
    <property type="match status" value="1"/>
</dbReference>
<dbReference type="Pfam" id="PF00378">
    <property type="entry name" value="ECH_1"/>
    <property type="match status" value="1"/>
</dbReference>
<protein>
    <submittedName>
        <fullName evidence="6">Enoyl-CoA hydratase/isomerase</fullName>
    </submittedName>
</protein>
<keyword evidence="6" id="KW-0614">Plasmid</keyword>
<dbReference type="GO" id="GO:0003677">
    <property type="term" value="F:DNA binding"/>
    <property type="evidence" value="ECO:0007669"/>
    <property type="project" value="InterPro"/>
</dbReference>
<sequence>MSQDAGKDRNSAAGYVYDFVFERELRQATRPSIAAVRRQREDDYHRDRSPAAWRPQRASSKANATPLPSARHMATQDRTQAARKKTSGPAAAKPASESTLYVQSVEKAMKVLMAFDGSKRQLSLSEICTLTQLDLSAGQRFTFTLTALGYLNKESESRKYELSPRLLDFTYHYLASSDVVNRATPFLQQLSQMTEEVCNLTVLDGPDILIDQRGDGTAIVTIDRPQRRNACDFDAWTDLKAAFERFAQDRSVRLVVLTGSGGHFCAGDDIVAFAAAKADPAHAEVYRQRIQEAYAAVQSAPLPVIAAISGVCAGGGCSLAMCCDFRVADATARVGVPVAKLGLVYPTIQLQRLAWLIGASNARRWLYSGQMFGIDEIGRTGFADAVAEGDVVEAALRFGAPMTAAAPLSIAGSKAQLNAVLAGQVAQRRAELDAMVARADDSEDFREARAAFAEKRTPHFKGR</sequence>
<dbReference type="Gene3D" id="3.90.226.10">
    <property type="entry name" value="2-enoyl-CoA Hydratase, Chain A, domain 1"/>
    <property type="match status" value="1"/>
</dbReference>
<dbReference type="InterPro" id="IPR029045">
    <property type="entry name" value="ClpP/crotonase-like_dom_sf"/>
</dbReference>
<dbReference type="InterPro" id="IPR036388">
    <property type="entry name" value="WH-like_DNA-bd_sf"/>
</dbReference>
<evidence type="ECO:0000256" key="1">
    <source>
        <dbReference type="ARBA" id="ARBA00005254"/>
    </source>
</evidence>
<dbReference type="SUPFAM" id="SSF52096">
    <property type="entry name" value="ClpP/crotonase"/>
    <property type="match status" value="1"/>
</dbReference>
<keyword evidence="6" id="KW-0413">Isomerase</keyword>
<evidence type="ECO:0000313" key="6">
    <source>
        <dbReference type="EMBL" id="CDS81807.1"/>
    </source>
</evidence>
<feature type="region of interest" description="Disordered" evidence="4">
    <location>
        <begin position="30"/>
        <end position="97"/>
    </location>
</feature>
<accession>A0A2Z6ITD6</accession>
<dbReference type="GO" id="GO:0016853">
    <property type="term" value="F:isomerase activity"/>
    <property type="evidence" value="ECO:0007669"/>
    <property type="project" value="UniProtKB-KW"/>
</dbReference>
<dbReference type="PANTHER" id="PTHR11941:SF54">
    <property type="entry name" value="ENOYL-COA HYDRATASE, MITOCHONDRIAL"/>
    <property type="match status" value="1"/>
</dbReference>
<feature type="compositionally biased region" description="Basic and acidic residues" evidence="4">
    <location>
        <begin position="38"/>
        <end position="49"/>
    </location>
</feature>
<dbReference type="Pfam" id="PF09339">
    <property type="entry name" value="HTH_IclR"/>
    <property type="match status" value="1"/>
</dbReference>
<dbReference type="SMART" id="SM00346">
    <property type="entry name" value="HTH_ICLR"/>
    <property type="match status" value="1"/>
</dbReference>
<comment type="similarity">
    <text evidence="1 3">Belongs to the enoyl-CoA hydratase/isomerase family.</text>
</comment>
<dbReference type="InterPro" id="IPR001753">
    <property type="entry name" value="Enoyl-CoA_hydra/iso"/>
</dbReference>
<dbReference type="InterPro" id="IPR036390">
    <property type="entry name" value="WH_DNA-bd_sf"/>
</dbReference>
<reference evidence="6" key="2">
    <citation type="submission" date="2018-06" db="EMBL/GenBank/DDBJ databases">
        <title>Genetic characterization of 2,4-dichlorophenoxyacetic acid degradative plasmids in agricultural soils of the Mekong delta, Vietnam.</title>
        <authorList>
            <person name="Nguyen T.P.O."/>
            <person name="De Mot R."/>
            <person name="Springael D."/>
        </authorList>
    </citation>
    <scope>NUCLEOTIDE SEQUENCE</scope>
    <source>
        <strain evidence="6">TGCL_27</strain>
    </source>
</reference>
<evidence type="ECO:0000256" key="2">
    <source>
        <dbReference type="ARBA" id="ARBA00023239"/>
    </source>
</evidence>
<organism evidence="6">
    <name type="scientific">Burkholderia sp. TGCL-27</name>
    <dbReference type="NCBI Taxonomy" id="1699189"/>
    <lineage>
        <taxon>Bacteria</taxon>
        <taxon>Pseudomonadati</taxon>
        <taxon>Pseudomonadota</taxon>
        <taxon>Betaproteobacteria</taxon>
        <taxon>Burkholderiales</taxon>
        <taxon>Burkholderiaceae</taxon>
        <taxon>Burkholderia</taxon>
    </lineage>
</organism>
<dbReference type="Gene3D" id="1.10.10.10">
    <property type="entry name" value="Winged helix-like DNA-binding domain superfamily/Winged helix DNA-binding domain"/>
    <property type="match status" value="1"/>
</dbReference>
<keyword evidence="2" id="KW-0456">Lyase</keyword>
<dbReference type="PROSITE" id="PS51077">
    <property type="entry name" value="HTH_ICLR"/>
    <property type="match status" value="1"/>
</dbReference>
<dbReference type="Gene3D" id="1.10.12.10">
    <property type="entry name" value="Lyase 2-enoyl-coa Hydratase, Chain A, domain 2"/>
    <property type="match status" value="1"/>
</dbReference>
<evidence type="ECO:0000256" key="3">
    <source>
        <dbReference type="RuleBase" id="RU003707"/>
    </source>
</evidence>
<dbReference type="SUPFAM" id="SSF46785">
    <property type="entry name" value="Winged helix' DNA-binding domain"/>
    <property type="match status" value="1"/>
</dbReference>
<dbReference type="InterPro" id="IPR014748">
    <property type="entry name" value="Enoyl-CoA_hydra_C"/>
</dbReference>
<feature type="domain" description="HTH iclR-type" evidence="5">
    <location>
        <begin position="102"/>
        <end position="164"/>
    </location>
</feature>
<dbReference type="GO" id="GO:0006355">
    <property type="term" value="P:regulation of DNA-templated transcription"/>
    <property type="evidence" value="ECO:0007669"/>
    <property type="project" value="InterPro"/>
</dbReference>
<reference evidence="6" key="1">
    <citation type="submission" date="2014-04" db="EMBL/GenBank/DDBJ databases">
        <authorList>
            <person name="Xu Y.W."/>
            <person name="Yang Q."/>
        </authorList>
    </citation>
    <scope>NUCLEOTIDE SEQUENCE</scope>
    <source>
        <strain evidence="6">TGCL_27</strain>
    </source>
</reference>
<dbReference type="GO" id="GO:0006635">
    <property type="term" value="P:fatty acid beta-oxidation"/>
    <property type="evidence" value="ECO:0007669"/>
    <property type="project" value="TreeGrafter"/>
</dbReference>